<protein>
    <submittedName>
        <fullName evidence="1">Uncharacterized protein</fullName>
    </submittedName>
</protein>
<comment type="caution">
    <text evidence="1">The sequence shown here is derived from an EMBL/GenBank/DDBJ whole genome shotgun (WGS) entry which is preliminary data.</text>
</comment>
<proteinExistence type="predicted"/>
<keyword evidence="2" id="KW-1185">Reference proteome</keyword>
<dbReference type="Proteomes" id="UP001064048">
    <property type="component" value="Chromosome 2"/>
</dbReference>
<accession>A0ACC0KTZ7</accession>
<organism evidence="1 2">
    <name type="scientific">Choristoneura fumiferana</name>
    <name type="common">Spruce budworm moth</name>
    <name type="synonym">Archips fumiferana</name>
    <dbReference type="NCBI Taxonomy" id="7141"/>
    <lineage>
        <taxon>Eukaryota</taxon>
        <taxon>Metazoa</taxon>
        <taxon>Ecdysozoa</taxon>
        <taxon>Arthropoda</taxon>
        <taxon>Hexapoda</taxon>
        <taxon>Insecta</taxon>
        <taxon>Pterygota</taxon>
        <taxon>Neoptera</taxon>
        <taxon>Endopterygota</taxon>
        <taxon>Lepidoptera</taxon>
        <taxon>Glossata</taxon>
        <taxon>Ditrysia</taxon>
        <taxon>Tortricoidea</taxon>
        <taxon>Tortricidae</taxon>
        <taxon>Tortricinae</taxon>
        <taxon>Choristoneura</taxon>
    </lineage>
</organism>
<name>A0ACC0KTZ7_CHOFU</name>
<reference evidence="1 2" key="1">
    <citation type="journal article" date="2022" name="Genome Biol. Evol.">
        <title>The Spruce Budworm Genome: Reconstructing the Evolutionary History of Antifreeze Proteins.</title>
        <authorList>
            <person name="Beliveau C."/>
            <person name="Gagne P."/>
            <person name="Picq S."/>
            <person name="Vernygora O."/>
            <person name="Keeling C.I."/>
            <person name="Pinkney K."/>
            <person name="Doucet D."/>
            <person name="Wen F."/>
            <person name="Johnston J.S."/>
            <person name="Maaroufi H."/>
            <person name="Boyle B."/>
            <person name="Laroche J."/>
            <person name="Dewar K."/>
            <person name="Juretic N."/>
            <person name="Blackburn G."/>
            <person name="Nisole A."/>
            <person name="Brunet B."/>
            <person name="Brandao M."/>
            <person name="Lumley L."/>
            <person name="Duan J."/>
            <person name="Quan G."/>
            <person name="Lucarotti C.J."/>
            <person name="Roe A.D."/>
            <person name="Sperling F.A.H."/>
            <person name="Levesque R.C."/>
            <person name="Cusson M."/>
        </authorList>
    </citation>
    <scope>NUCLEOTIDE SEQUENCE [LARGE SCALE GENOMIC DNA]</scope>
    <source>
        <strain evidence="1">Glfc:IPQL:Cfum</strain>
    </source>
</reference>
<evidence type="ECO:0000313" key="1">
    <source>
        <dbReference type="EMBL" id="KAI8440081.1"/>
    </source>
</evidence>
<sequence length="263" mass="30647">MSRAARELKFTKDFIERPRRSREIPTENILLLQEMAFVRHRKVIRIHMAEVKWKEEDEFNALKASGGFWTCECCYDEECIPSKDGRPDEFPKELNDRYKKCLDILNISDVHRKLVSPFTVFGFDLFHAGSCNSKYGVAVGIPVNFTYKSVSYLENMDIKVNQNNIDWTSETGQKLANALILPEDVQQFAICREILMTQTIKSNLKVHIPLLHIFCVQCNSIFKQKVKSVCSACSCERYPLFNCWSLRPWHILSFKGHRQRSLL</sequence>
<evidence type="ECO:0000313" key="2">
    <source>
        <dbReference type="Proteomes" id="UP001064048"/>
    </source>
</evidence>
<gene>
    <name evidence="1" type="ORF">MSG28_001504</name>
</gene>
<dbReference type="EMBL" id="CM046102">
    <property type="protein sequence ID" value="KAI8440081.1"/>
    <property type="molecule type" value="Genomic_DNA"/>
</dbReference>